<accession>A0AAW2IT17</accession>
<evidence type="ECO:0000313" key="1">
    <source>
        <dbReference type="EMBL" id="KAL0285614.1"/>
    </source>
</evidence>
<reference evidence="1" key="1">
    <citation type="submission" date="2020-06" db="EMBL/GenBank/DDBJ databases">
        <authorList>
            <person name="Li T."/>
            <person name="Hu X."/>
            <person name="Zhang T."/>
            <person name="Song X."/>
            <person name="Zhang H."/>
            <person name="Dai N."/>
            <person name="Sheng W."/>
            <person name="Hou X."/>
            <person name="Wei L."/>
        </authorList>
    </citation>
    <scope>NUCLEOTIDE SEQUENCE</scope>
    <source>
        <strain evidence="1">G02</strain>
        <tissue evidence="1">Leaf</tissue>
    </source>
</reference>
<organism evidence="1">
    <name type="scientific">Sesamum radiatum</name>
    <name type="common">Black benniseed</name>
    <dbReference type="NCBI Taxonomy" id="300843"/>
    <lineage>
        <taxon>Eukaryota</taxon>
        <taxon>Viridiplantae</taxon>
        <taxon>Streptophyta</taxon>
        <taxon>Embryophyta</taxon>
        <taxon>Tracheophyta</taxon>
        <taxon>Spermatophyta</taxon>
        <taxon>Magnoliopsida</taxon>
        <taxon>eudicotyledons</taxon>
        <taxon>Gunneridae</taxon>
        <taxon>Pentapetalae</taxon>
        <taxon>asterids</taxon>
        <taxon>lamiids</taxon>
        <taxon>Lamiales</taxon>
        <taxon>Pedaliaceae</taxon>
        <taxon>Sesamum</taxon>
    </lineage>
</organism>
<protein>
    <submittedName>
        <fullName evidence="1">Uncharacterized protein</fullName>
    </submittedName>
</protein>
<name>A0AAW2IT17_SESRA</name>
<sequence length="153" mass="16775">MAHGNSLAAATVADAALTKSSEAPQLLTSQGCSRRPLAAAAAADAALTTSYEAPHFLTSKGASRRRWWLRPRLPRPRMERRRLVCRRCTPGRHHGWPPPLTATMAWTLGPHPSVFCWNEGEGSPFTRRRRWTERRISPPIAGGLTSSDLCPAG</sequence>
<reference evidence="1" key="2">
    <citation type="journal article" date="2024" name="Plant">
        <title>Genomic evolution and insights into agronomic trait innovations of Sesamum species.</title>
        <authorList>
            <person name="Miao H."/>
            <person name="Wang L."/>
            <person name="Qu L."/>
            <person name="Liu H."/>
            <person name="Sun Y."/>
            <person name="Le M."/>
            <person name="Wang Q."/>
            <person name="Wei S."/>
            <person name="Zheng Y."/>
            <person name="Lin W."/>
            <person name="Duan Y."/>
            <person name="Cao H."/>
            <person name="Xiong S."/>
            <person name="Wang X."/>
            <person name="Wei L."/>
            <person name="Li C."/>
            <person name="Ma Q."/>
            <person name="Ju M."/>
            <person name="Zhao R."/>
            <person name="Li G."/>
            <person name="Mu C."/>
            <person name="Tian Q."/>
            <person name="Mei H."/>
            <person name="Zhang T."/>
            <person name="Gao T."/>
            <person name="Zhang H."/>
        </authorList>
    </citation>
    <scope>NUCLEOTIDE SEQUENCE</scope>
    <source>
        <strain evidence="1">G02</strain>
    </source>
</reference>
<dbReference type="AlphaFoldDB" id="A0AAW2IT17"/>
<dbReference type="EMBL" id="JACGWJ010001024">
    <property type="protein sequence ID" value="KAL0285614.1"/>
    <property type="molecule type" value="Genomic_DNA"/>
</dbReference>
<comment type="caution">
    <text evidence="1">The sequence shown here is derived from an EMBL/GenBank/DDBJ whole genome shotgun (WGS) entry which is preliminary data.</text>
</comment>
<proteinExistence type="predicted"/>
<gene>
    <name evidence="1" type="ORF">Sradi_7169800</name>
</gene>